<dbReference type="PANTHER" id="PTHR34930:SF5">
    <property type="entry name" value="JUPITER MICROTUBULE ASSOCIATED HOMOLOG 2"/>
    <property type="match status" value="1"/>
</dbReference>
<keyword evidence="9" id="KW-1185">Reference proteome</keyword>
<accession>A0A452RDH3</accession>
<dbReference type="InterPro" id="IPR033335">
    <property type="entry name" value="JUPITER"/>
</dbReference>
<dbReference type="GO" id="GO:0005634">
    <property type="term" value="C:nucleus"/>
    <property type="evidence" value="ECO:0007669"/>
    <property type="project" value="UniProtKB-SubCell"/>
</dbReference>
<feature type="region of interest" description="Disordered" evidence="7">
    <location>
        <begin position="1"/>
        <end position="111"/>
    </location>
</feature>
<protein>
    <submittedName>
        <fullName evidence="8">Jupiter microtubule associated homolog 2</fullName>
    </submittedName>
</protein>
<comment type="subcellular location">
    <subcellularLocation>
        <location evidence="2">Cytoplasm</location>
    </subcellularLocation>
    <subcellularLocation>
        <location evidence="1">Nucleus</location>
    </subcellularLocation>
</comment>
<evidence type="ECO:0000313" key="8">
    <source>
        <dbReference type="Ensembl" id="ENSUAMP00000016752.1"/>
    </source>
</evidence>
<evidence type="ECO:0000256" key="4">
    <source>
        <dbReference type="ARBA" id="ARBA00022490"/>
    </source>
</evidence>
<organism evidence="8 9">
    <name type="scientific">Ursus americanus</name>
    <name type="common">American black bear</name>
    <name type="synonym">Euarctos americanus</name>
    <dbReference type="NCBI Taxonomy" id="9643"/>
    <lineage>
        <taxon>Eukaryota</taxon>
        <taxon>Metazoa</taxon>
        <taxon>Chordata</taxon>
        <taxon>Craniata</taxon>
        <taxon>Vertebrata</taxon>
        <taxon>Euteleostomi</taxon>
        <taxon>Mammalia</taxon>
        <taxon>Eutheria</taxon>
        <taxon>Laurasiatheria</taxon>
        <taxon>Carnivora</taxon>
        <taxon>Caniformia</taxon>
        <taxon>Ursidae</taxon>
        <taxon>Ursus</taxon>
    </lineage>
</organism>
<dbReference type="PANTHER" id="PTHR34930">
    <property type="entry name" value="GEO05313P1"/>
    <property type="match status" value="1"/>
</dbReference>
<proteinExistence type="inferred from homology"/>
<keyword evidence="4" id="KW-0963">Cytoplasm</keyword>
<dbReference type="GO" id="GO:0050848">
    <property type="term" value="P:regulation of calcium-mediated signaling"/>
    <property type="evidence" value="ECO:0007669"/>
    <property type="project" value="Ensembl"/>
</dbReference>
<dbReference type="GO" id="GO:0005829">
    <property type="term" value="C:cytosol"/>
    <property type="evidence" value="ECO:0007669"/>
    <property type="project" value="Ensembl"/>
</dbReference>
<evidence type="ECO:0000256" key="2">
    <source>
        <dbReference type="ARBA" id="ARBA00004496"/>
    </source>
</evidence>
<reference evidence="8" key="2">
    <citation type="submission" date="2025-08" db="UniProtKB">
        <authorList>
            <consortium name="Ensembl"/>
        </authorList>
    </citation>
    <scope>IDENTIFICATION</scope>
</reference>
<name>A0A452RDH3_URSAM</name>
<evidence type="ECO:0000256" key="3">
    <source>
        <dbReference type="ARBA" id="ARBA00008329"/>
    </source>
</evidence>
<gene>
    <name evidence="8" type="primary">JPT2</name>
</gene>
<reference evidence="8" key="3">
    <citation type="submission" date="2025-09" db="UniProtKB">
        <authorList>
            <consortium name="Ensembl"/>
        </authorList>
    </citation>
    <scope>IDENTIFICATION</scope>
</reference>
<reference evidence="9" key="1">
    <citation type="submission" date="2016-06" db="EMBL/GenBank/DDBJ databases">
        <title>De novo assembly and RNA-Seq shows season-dependent expression and editing in black bear kidneys.</title>
        <authorList>
            <person name="Korstanje R."/>
            <person name="Srivastava A."/>
            <person name="Sarsani V.K."/>
            <person name="Sheehan S.M."/>
            <person name="Seger R.L."/>
            <person name="Barter M.E."/>
            <person name="Lindqvist C."/>
            <person name="Brody L.C."/>
            <person name="Mullikin J.C."/>
        </authorList>
    </citation>
    <scope>NUCLEOTIDE SEQUENCE [LARGE SCALE GENOMIC DNA]</scope>
</reference>
<dbReference type="STRING" id="9643.ENSUAMP00000016752"/>
<comment type="similarity">
    <text evidence="3">Belongs to the JUPITER family.</text>
</comment>
<evidence type="ECO:0000256" key="6">
    <source>
        <dbReference type="ARBA" id="ARBA00023242"/>
    </source>
</evidence>
<evidence type="ECO:0000256" key="5">
    <source>
        <dbReference type="ARBA" id="ARBA00022553"/>
    </source>
</evidence>
<dbReference type="GeneTree" id="ENSGT00390000007652"/>
<dbReference type="AlphaFoldDB" id="A0A452RDH3"/>
<keyword evidence="5" id="KW-0597">Phosphoprotein</keyword>
<evidence type="ECO:0000256" key="7">
    <source>
        <dbReference type="SAM" id="MobiDB-lite"/>
    </source>
</evidence>
<sequence>MGEARAQGRGHQEIAGMRAMKPPGGEASNLFGSPEEAAPSSRPNRMASNIFGPTEEPQNIPKRTNPPGGKGSGIFDESTPVQTRQRLNPPGGKTSDIFGSPVAATSPLAHPNKPKDHVFLCEGEDPKSAPKGELLFGVPSPECSALEDLPGCPQRMSRGICPFRPDKNKQGHVCCQEDTWYLKKAREMDSVILGENLPAGHHQPFFPWHWWSA</sequence>
<dbReference type="Ensembl" id="ENSUAMT00000018756.1">
    <property type="protein sequence ID" value="ENSUAMP00000016752.1"/>
    <property type="gene ID" value="ENSUAMG00000013315.1"/>
</dbReference>
<keyword evidence="6" id="KW-0539">Nucleus</keyword>
<evidence type="ECO:0000256" key="1">
    <source>
        <dbReference type="ARBA" id="ARBA00004123"/>
    </source>
</evidence>
<dbReference type="Proteomes" id="UP000291022">
    <property type="component" value="Unassembled WGS sequence"/>
</dbReference>
<dbReference type="GO" id="GO:0005886">
    <property type="term" value="C:plasma membrane"/>
    <property type="evidence" value="ECO:0007669"/>
    <property type="project" value="Ensembl"/>
</dbReference>
<dbReference type="GO" id="GO:0075509">
    <property type="term" value="P:endocytosis involved in viral entry into host cell"/>
    <property type="evidence" value="ECO:0007669"/>
    <property type="project" value="Ensembl"/>
</dbReference>
<evidence type="ECO:0000313" key="9">
    <source>
        <dbReference type="Proteomes" id="UP000291022"/>
    </source>
</evidence>